<feature type="signal peptide" evidence="8">
    <location>
        <begin position="1"/>
        <end position="18"/>
    </location>
</feature>
<feature type="compositionally biased region" description="Low complexity" evidence="7">
    <location>
        <begin position="50"/>
        <end position="67"/>
    </location>
</feature>
<dbReference type="EMBL" id="AP024545">
    <property type="protein sequence ID" value="BCT92084.1"/>
    <property type="molecule type" value="Genomic_DNA"/>
</dbReference>
<dbReference type="Proteomes" id="UP000681317">
    <property type="component" value="Chromosome"/>
</dbReference>
<feature type="region of interest" description="Disordered" evidence="7">
    <location>
        <begin position="21"/>
        <end position="84"/>
    </location>
</feature>
<evidence type="ECO:0008006" key="11">
    <source>
        <dbReference type="Google" id="ProtNLM"/>
    </source>
</evidence>
<organism evidence="9 10">
    <name type="scientific">Noviluteimonas caseinilytica</name>
    <dbReference type="NCBI Taxonomy" id="2675101"/>
    <lineage>
        <taxon>Bacteria</taxon>
        <taxon>Pseudomonadati</taxon>
        <taxon>Pseudomonadota</taxon>
        <taxon>Gammaproteobacteria</taxon>
        <taxon>Lysobacterales</taxon>
        <taxon>Lysobacteraceae</taxon>
        <taxon>Noviluteimonas</taxon>
    </lineage>
</organism>
<feature type="compositionally biased region" description="Pro residues" evidence="7">
    <location>
        <begin position="26"/>
        <end position="37"/>
    </location>
</feature>
<evidence type="ECO:0000256" key="2">
    <source>
        <dbReference type="ARBA" id="ARBA00022729"/>
    </source>
</evidence>
<dbReference type="InterPro" id="IPR032831">
    <property type="entry name" value="LptM_cons"/>
</dbReference>
<evidence type="ECO:0000313" key="10">
    <source>
        <dbReference type="Proteomes" id="UP000681317"/>
    </source>
</evidence>
<evidence type="ECO:0000256" key="7">
    <source>
        <dbReference type="SAM" id="MobiDB-lite"/>
    </source>
</evidence>
<evidence type="ECO:0000256" key="8">
    <source>
        <dbReference type="SAM" id="SignalP"/>
    </source>
</evidence>
<sequence>MKPIRLASLLLLVLPLAACGNKGPLIPVPKPQTPPETPVQSMPAEAASTMPAESASTMPAAPATTMPATPPSAEDDDGTPGKPR</sequence>
<reference evidence="9 10" key="1">
    <citation type="submission" date="2021-03" db="EMBL/GenBank/DDBJ databases">
        <title>Complete Genome Sequences of Two Lysobacter Strains Isolated from Sea Water (Lysobacter caseinilyticus) and Soil (Lysobacter helvus) in South Korea.</title>
        <authorList>
            <person name="Watanabe Y."/>
            <person name="Arakawa K."/>
        </authorList>
    </citation>
    <scope>NUCLEOTIDE SEQUENCE [LARGE SCALE GENOMIC DNA]</scope>
    <source>
        <strain evidence="9 10">KVB24</strain>
    </source>
</reference>
<evidence type="ECO:0000313" key="9">
    <source>
        <dbReference type="EMBL" id="BCT92084.1"/>
    </source>
</evidence>
<accession>A0ABM7Q485</accession>
<evidence type="ECO:0000256" key="3">
    <source>
        <dbReference type="ARBA" id="ARBA00023136"/>
    </source>
</evidence>
<evidence type="ECO:0000256" key="5">
    <source>
        <dbReference type="ARBA" id="ARBA00023237"/>
    </source>
</evidence>
<evidence type="ECO:0000256" key="6">
    <source>
        <dbReference type="ARBA" id="ARBA00023288"/>
    </source>
</evidence>
<keyword evidence="5" id="KW-0998">Cell outer membrane</keyword>
<dbReference type="NCBIfam" id="NF047847">
    <property type="entry name" value="SS_mature_LptM"/>
    <property type="match status" value="1"/>
</dbReference>
<evidence type="ECO:0000256" key="1">
    <source>
        <dbReference type="ARBA" id="ARBA00004459"/>
    </source>
</evidence>
<keyword evidence="10" id="KW-1185">Reference proteome</keyword>
<keyword evidence="4" id="KW-0564">Palmitate</keyword>
<proteinExistence type="predicted"/>
<gene>
    <name evidence="9" type="ORF">LYSCAS_11080</name>
</gene>
<evidence type="ECO:0000256" key="4">
    <source>
        <dbReference type="ARBA" id="ARBA00023139"/>
    </source>
</evidence>
<keyword evidence="6" id="KW-0449">Lipoprotein</keyword>
<keyword evidence="2 8" id="KW-0732">Signal</keyword>
<comment type="subcellular location">
    <subcellularLocation>
        <location evidence="1">Cell outer membrane</location>
        <topology evidence="1">Lipid-anchor</topology>
    </subcellularLocation>
</comment>
<name>A0ABM7Q485_9GAMM</name>
<keyword evidence="3" id="KW-0472">Membrane</keyword>
<dbReference type="RefSeq" id="WP_213436538.1">
    <property type="nucleotide sequence ID" value="NZ_AP024545.1"/>
</dbReference>
<feature type="chain" id="PRO_5047119026" description="Sugar transporter" evidence="8">
    <location>
        <begin position="19"/>
        <end position="84"/>
    </location>
</feature>
<protein>
    <recommendedName>
        <fullName evidence="11">Sugar transporter</fullName>
    </recommendedName>
</protein>